<keyword evidence="6" id="KW-0249">Electron transport</keyword>
<evidence type="ECO:0000259" key="11">
    <source>
        <dbReference type="Pfam" id="PF01880"/>
    </source>
</evidence>
<protein>
    <recommendedName>
        <fullName evidence="3">Desulfoferrodoxin</fullName>
        <ecNumber evidence="2">1.15.1.2</ecNumber>
    </recommendedName>
    <alternativeName>
        <fullName evidence="9">Superoxide reductase</fullName>
    </alternativeName>
</protein>
<dbReference type="RefSeq" id="WP_109708715.1">
    <property type="nucleotide sequence ID" value="NZ_QGDS01000001.1"/>
</dbReference>
<dbReference type="NCBIfam" id="TIGR00332">
    <property type="entry name" value="neela_ferrous"/>
    <property type="match status" value="1"/>
</dbReference>
<dbReference type="GO" id="GO:0050605">
    <property type="term" value="F:superoxide reductase activity"/>
    <property type="evidence" value="ECO:0007669"/>
    <property type="project" value="UniProtKB-EC"/>
</dbReference>
<dbReference type="InterPro" id="IPR004462">
    <property type="entry name" value="Desulfoferrodoxin_N"/>
</dbReference>
<accession>A0A316A4I0</accession>
<evidence type="ECO:0000256" key="6">
    <source>
        <dbReference type="ARBA" id="ARBA00022982"/>
    </source>
</evidence>
<dbReference type="InterPro" id="IPR002742">
    <property type="entry name" value="Desulfoferrodoxin_Fe-bd_dom"/>
</dbReference>
<evidence type="ECO:0000256" key="9">
    <source>
        <dbReference type="ARBA" id="ARBA00031398"/>
    </source>
</evidence>
<evidence type="ECO:0000259" key="12">
    <source>
        <dbReference type="Pfam" id="PF06397"/>
    </source>
</evidence>
<dbReference type="Gene3D" id="2.60.40.730">
    <property type="entry name" value="SOR catalytic domain"/>
    <property type="match status" value="1"/>
</dbReference>
<dbReference type="Gene3D" id="2.20.28.100">
    <property type="entry name" value="Desulphoferrodoxin, N-terminal domain"/>
    <property type="match status" value="1"/>
</dbReference>
<evidence type="ECO:0000256" key="8">
    <source>
        <dbReference type="ARBA" id="ARBA00024690"/>
    </source>
</evidence>
<dbReference type="EMBL" id="UHJJ01000001">
    <property type="protein sequence ID" value="SUQ12717.1"/>
    <property type="molecule type" value="Genomic_DNA"/>
</dbReference>
<comment type="catalytic activity">
    <reaction evidence="10">
        <text>reduced [rubredoxin] + superoxide + 2 H(+) = oxidized [rubredoxin] + H2O2</text>
        <dbReference type="Rhea" id="RHEA:21324"/>
        <dbReference type="Rhea" id="RHEA-COMP:10302"/>
        <dbReference type="Rhea" id="RHEA-COMP:10303"/>
        <dbReference type="ChEBI" id="CHEBI:15378"/>
        <dbReference type="ChEBI" id="CHEBI:16240"/>
        <dbReference type="ChEBI" id="CHEBI:18421"/>
        <dbReference type="ChEBI" id="CHEBI:29033"/>
        <dbReference type="ChEBI" id="CHEBI:29034"/>
        <dbReference type="EC" id="1.15.1.2"/>
    </reaction>
</comment>
<evidence type="ECO:0000256" key="4">
    <source>
        <dbReference type="ARBA" id="ARBA00022448"/>
    </source>
</evidence>
<dbReference type="EC" id="1.15.1.2" evidence="2"/>
<proteinExistence type="inferred from homology"/>
<dbReference type="PANTHER" id="PTHR36541:SF1">
    <property type="entry name" value="SUPEROXIDE REDUCTASE-RELATED"/>
    <property type="match status" value="1"/>
</dbReference>
<dbReference type="AlphaFoldDB" id="A0A316A4I0"/>
<dbReference type="GO" id="GO:0005506">
    <property type="term" value="F:iron ion binding"/>
    <property type="evidence" value="ECO:0007669"/>
    <property type="project" value="InterPro"/>
</dbReference>
<dbReference type="Proteomes" id="UP000254051">
    <property type="component" value="Unassembled WGS sequence"/>
</dbReference>
<dbReference type="PANTHER" id="PTHR36541">
    <property type="entry name" value="SUPEROXIDE REDUCTASE-RELATED"/>
    <property type="match status" value="1"/>
</dbReference>
<keyword evidence="7" id="KW-0408">Iron</keyword>
<keyword evidence="4" id="KW-0813">Transport</keyword>
<keyword evidence="14" id="KW-1185">Reference proteome</keyword>
<keyword evidence="5" id="KW-0479">Metal-binding</keyword>
<dbReference type="Pfam" id="PF01880">
    <property type="entry name" value="Desulfoferrodox"/>
    <property type="match status" value="1"/>
</dbReference>
<evidence type="ECO:0000256" key="7">
    <source>
        <dbReference type="ARBA" id="ARBA00023004"/>
    </source>
</evidence>
<feature type="domain" description="Desulfoferrodoxin ferrous iron-binding" evidence="11">
    <location>
        <begin position="40"/>
        <end position="124"/>
    </location>
</feature>
<evidence type="ECO:0000256" key="3">
    <source>
        <dbReference type="ARBA" id="ARBA00014839"/>
    </source>
</evidence>
<sequence length="125" mass="13615">MELKFYSCEICGKIIAMVKDTGVPTICCGQPMKEIVPGSVDAAAEKHVPVVSVEGNIVTVEVGSVPHPMAEEHYIEWIVLSTKEGMQRKELNPGDEPKAEFALTDGDEVIGALAYCNLHSLWKSK</sequence>
<evidence type="ECO:0000313" key="13">
    <source>
        <dbReference type="EMBL" id="SUQ12717.1"/>
    </source>
</evidence>
<gene>
    <name evidence="13" type="ORF">SAMN05216529_101614</name>
</gene>
<evidence type="ECO:0000256" key="2">
    <source>
        <dbReference type="ARBA" id="ARBA00012679"/>
    </source>
</evidence>
<comment type="function">
    <text evidence="8">Catalyzes the one-electron reduction of superoxide anion radical to hydrogen peroxide at a nonheme ferrous iron center. Plays a fundamental role in case of oxidative stress via its superoxide detoxification activity.</text>
</comment>
<dbReference type="SUPFAM" id="SSF49367">
    <property type="entry name" value="Superoxide reductase-like"/>
    <property type="match status" value="1"/>
</dbReference>
<evidence type="ECO:0000256" key="5">
    <source>
        <dbReference type="ARBA" id="ARBA00022723"/>
    </source>
</evidence>
<dbReference type="InterPro" id="IPR051233">
    <property type="entry name" value="Desulfoferrodoxin_SOR"/>
</dbReference>
<evidence type="ECO:0000256" key="1">
    <source>
        <dbReference type="ARBA" id="ARBA00005941"/>
    </source>
</evidence>
<evidence type="ECO:0000313" key="14">
    <source>
        <dbReference type="Proteomes" id="UP000254051"/>
    </source>
</evidence>
<dbReference type="InterPro" id="IPR036073">
    <property type="entry name" value="Desulfoferrodoxin_Fe-bd_dom_sf"/>
</dbReference>
<dbReference type="Pfam" id="PF06397">
    <property type="entry name" value="Desulfoferrod_N"/>
    <property type="match status" value="1"/>
</dbReference>
<dbReference type="OrthoDB" id="9814936at2"/>
<reference evidence="14" key="1">
    <citation type="submission" date="2017-07" db="EMBL/GenBank/DDBJ databases">
        <authorList>
            <person name="Varghese N."/>
            <person name="Submissions S."/>
        </authorList>
    </citation>
    <scope>NUCLEOTIDE SEQUENCE [LARGE SCALE GENOMIC DNA]</scope>
    <source>
        <strain evidence="14">NLAE-zl-C134</strain>
    </source>
</reference>
<name>A0A316A4I0_9FIRM</name>
<comment type="similarity">
    <text evidence="1">Belongs to the desulfoferrodoxin family.</text>
</comment>
<dbReference type="SUPFAM" id="SSF57802">
    <property type="entry name" value="Rubredoxin-like"/>
    <property type="match status" value="1"/>
</dbReference>
<evidence type="ECO:0000256" key="10">
    <source>
        <dbReference type="ARBA" id="ARBA00047448"/>
    </source>
</evidence>
<dbReference type="InterPro" id="IPR038094">
    <property type="entry name" value="Desulfoferrodoxin_N_sf"/>
</dbReference>
<organism evidence="13 14">
    <name type="scientific">Faecalicatena contorta</name>
    <dbReference type="NCBI Taxonomy" id="39482"/>
    <lineage>
        <taxon>Bacteria</taxon>
        <taxon>Bacillati</taxon>
        <taxon>Bacillota</taxon>
        <taxon>Clostridia</taxon>
        <taxon>Lachnospirales</taxon>
        <taxon>Lachnospiraceae</taxon>
        <taxon>Faecalicatena</taxon>
    </lineage>
</organism>
<feature type="domain" description="Desulfoferrodoxin N-terminal" evidence="12">
    <location>
        <begin position="3"/>
        <end position="34"/>
    </location>
</feature>